<sequence>MFDAHAYFMALGAISLFAFVGWIICTLRSNVTLVDSMWSLFFLIAAIVYSQQAEAVSERASVIILLVVIWALRLSIYLTWRNWGPHEDHRYQAIRKNNEPNFWIKSLYIVFGLQAVLAWIISLPLLGAIHATKPMFWLDFVGIALWLLGFLWESIGDWQLARFKAQASNKGKVMDTGLWRFSRHPNYFGEFCIWWAYGLIALAAGAWWSLPAPLLMTFMLLKVSGVALLEKDIGERRPAYADYIKRTNAFLPWLPRSK</sequence>
<feature type="transmembrane region" description="Helical" evidence="1">
    <location>
        <begin position="62"/>
        <end position="80"/>
    </location>
</feature>
<dbReference type="InterPro" id="IPR010721">
    <property type="entry name" value="UstE-like"/>
</dbReference>
<name>A0A8D5G3L6_9PROT</name>
<evidence type="ECO:0000256" key="1">
    <source>
        <dbReference type="SAM" id="Phobius"/>
    </source>
</evidence>
<protein>
    <recommendedName>
        <fullName evidence="4">Steroid 5-alpha reductase C-terminal domain-containing protein</fullName>
    </recommendedName>
</protein>
<dbReference type="Pfam" id="PF06966">
    <property type="entry name" value="DUF1295"/>
    <property type="match status" value="1"/>
</dbReference>
<dbReference type="Proteomes" id="UP000826722">
    <property type="component" value="Chromosome"/>
</dbReference>
<feature type="transmembrane region" description="Helical" evidence="1">
    <location>
        <begin position="101"/>
        <end position="122"/>
    </location>
</feature>
<evidence type="ECO:0008006" key="4">
    <source>
        <dbReference type="Google" id="ProtNLM"/>
    </source>
</evidence>
<proteinExistence type="predicted"/>
<gene>
    <name evidence="2" type="ORF">ZMTM_13990</name>
</gene>
<dbReference type="AlphaFoldDB" id="A0A8D5G3L6"/>
<feature type="transmembrane region" description="Helical" evidence="1">
    <location>
        <begin position="187"/>
        <end position="208"/>
    </location>
</feature>
<feature type="transmembrane region" description="Helical" evidence="1">
    <location>
        <begin position="32"/>
        <end position="50"/>
    </location>
</feature>
<dbReference type="Gene3D" id="1.20.120.1630">
    <property type="match status" value="1"/>
</dbReference>
<keyword evidence="3" id="KW-1185">Reference proteome</keyword>
<evidence type="ECO:0000313" key="2">
    <source>
        <dbReference type="EMBL" id="BCM25140.1"/>
    </source>
</evidence>
<organism evidence="2 3">
    <name type="scientific">Methyloradius palustris</name>
    <dbReference type="NCBI Taxonomy" id="2778876"/>
    <lineage>
        <taxon>Bacteria</taxon>
        <taxon>Pseudomonadati</taxon>
        <taxon>Pseudomonadota</taxon>
        <taxon>Betaproteobacteria</taxon>
        <taxon>Nitrosomonadales</taxon>
        <taxon>Methylophilaceae</taxon>
        <taxon>Methyloradius</taxon>
    </lineage>
</organism>
<feature type="transmembrane region" description="Helical" evidence="1">
    <location>
        <begin position="134"/>
        <end position="152"/>
    </location>
</feature>
<dbReference type="PROSITE" id="PS50244">
    <property type="entry name" value="S5A_REDUCTASE"/>
    <property type="match status" value="1"/>
</dbReference>
<evidence type="ECO:0000313" key="3">
    <source>
        <dbReference type="Proteomes" id="UP000826722"/>
    </source>
</evidence>
<dbReference type="PANTHER" id="PTHR32251">
    <property type="entry name" value="3-OXO-5-ALPHA-STEROID 4-DEHYDROGENASE"/>
    <property type="match status" value="1"/>
</dbReference>
<keyword evidence="1" id="KW-0812">Transmembrane</keyword>
<feature type="transmembrane region" description="Helical" evidence="1">
    <location>
        <begin position="6"/>
        <end position="25"/>
    </location>
</feature>
<reference evidence="2" key="1">
    <citation type="journal article" date="2021" name="Arch. Microbiol.">
        <title>Methyloradius palustris gen. nov., sp. nov., a methanol-oxidizing bacterium isolated from snow.</title>
        <authorList>
            <person name="Miyadera T."/>
            <person name="Kojima H."/>
            <person name="Fukui M."/>
        </authorList>
    </citation>
    <scope>NUCLEOTIDE SEQUENCE</scope>
    <source>
        <strain evidence="2">Zm11</strain>
    </source>
</reference>
<dbReference type="RefSeq" id="WP_221763263.1">
    <property type="nucleotide sequence ID" value="NZ_AP024110.1"/>
</dbReference>
<accession>A0A8D5G3L6</accession>
<keyword evidence="1" id="KW-0472">Membrane</keyword>
<dbReference type="PANTHER" id="PTHR32251:SF15">
    <property type="entry name" value="3-OXO-5-ALPHA-STEROID 4-DEHYDROGENASE (DUF1295)"/>
    <property type="match status" value="1"/>
</dbReference>
<dbReference type="KEGG" id="mpau:ZMTM_13990"/>
<keyword evidence="1" id="KW-1133">Transmembrane helix</keyword>
<dbReference type="GO" id="GO:0016020">
    <property type="term" value="C:membrane"/>
    <property type="evidence" value="ECO:0007669"/>
    <property type="project" value="TreeGrafter"/>
</dbReference>
<dbReference type="EMBL" id="AP024110">
    <property type="protein sequence ID" value="BCM25140.1"/>
    <property type="molecule type" value="Genomic_DNA"/>
</dbReference>